<evidence type="ECO:0000256" key="2">
    <source>
        <dbReference type="ARBA" id="ARBA00022448"/>
    </source>
</evidence>
<dbReference type="PROSITE" id="PS50893">
    <property type="entry name" value="ABC_TRANSPORTER_2"/>
    <property type="match status" value="1"/>
</dbReference>
<dbReference type="GO" id="GO:1902495">
    <property type="term" value="C:transmembrane transporter complex"/>
    <property type="evidence" value="ECO:0007669"/>
    <property type="project" value="UniProtKB-ARBA"/>
</dbReference>
<sequence length="373" mass="41170">MTISITSLRKEFPVSSGVEVAVDDINMSIEEGEFISVVGPSGCGKTTTLRCIAGLETPTSGEIVIGGEDVTDIPANKRKLAMMFQNIALYPHMTVEENISYPLKIRGVSRKEQHQQAKEAAEIMQIPELLEKHPGELSGGQRQRAALARTIVQDPEAFLMDEPLSDLDAKLKVEIRKEIQRVHKRVERPTIYVTHDQEEAMTMSDRIFVLNDGQIEQRGTPDELYSEPKNVFVAGFIGNPSMNFLDGKVVDVNRDSISITVEGTQFDFPAHIVGDVSAGDEVVIGFRPEIVNVYPDTEQGDLTGDLSLVERIGDRVLATIDRPSGEVRATVSADNPLDEGEPVSFSFDYSGLHVFDRRTEESIARGTKPRMNA</sequence>
<dbReference type="EC" id="7.5.2.13" evidence="13"/>
<dbReference type="PANTHER" id="PTHR43875">
    <property type="entry name" value="MALTODEXTRIN IMPORT ATP-BINDING PROTEIN MSMX"/>
    <property type="match status" value="1"/>
</dbReference>
<dbReference type="InterPro" id="IPR040582">
    <property type="entry name" value="OB_MalK-like"/>
</dbReference>
<evidence type="ECO:0000256" key="12">
    <source>
        <dbReference type="ARBA" id="ARBA00065962"/>
    </source>
</evidence>
<gene>
    <name evidence="15" type="ORF">ACFQEV_09810</name>
</gene>
<dbReference type="InterPro" id="IPR012340">
    <property type="entry name" value="NA-bd_OB-fold"/>
</dbReference>
<evidence type="ECO:0000256" key="6">
    <source>
        <dbReference type="ARBA" id="ARBA00022967"/>
    </source>
</evidence>
<dbReference type="InterPro" id="IPR027417">
    <property type="entry name" value="P-loop_NTPase"/>
</dbReference>
<dbReference type="GO" id="GO:0005886">
    <property type="term" value="C:plasma membrane"/>
    <property type="evidence" value="ECO:0007669"/>
    <property type="project" value="UniProtKB-SubCell"/>
</dbReference>
<keyword evidence="6" id="KW-1278">Translocase</keyword>
<evidence type="ECO:0000313" key="16">
    <source>
        <dbReference type="Proteomes" id="UP001596408"/>
    </source>
</evidence>
<keyword evidence="16" id="KW-1185">Reference proteome</keyword>
<dbReference type="Gene3D" id="3.40.50.300">
    <property type="entry name" value="P-loop containing nucleotide triphosphate hydrolases"/>
    <property type="match status" value="1"/>
</dbReference>
<dbReference type="GO" id="GO:0005524">
    <property type="term" value="F:ATP binding"/>
    <property type="evidence" value="ECO:0007669"/>
    <property type="project" value="UniProtKB-KW"/>
</dbReference>
<keyword evidence="5 15" id="KW-0067">ATP-binding</keyword>
<dbReference type="InterPro" id="IPR047641">
    <property type="entry name" value="ABC_transpr_MalK/UgpC-like"/>
</dbReference>
<accession>A0ABD5TXL8</accession>
<dbReference type="Pfam" id="PF00005">
    <property type="entry name" value="ABC_tran"/>
    <property type="match status" value="1"/>
</dbReference>
<feature type="domain" description="ABC transporter" evidence="14">
    <location>
        <begin position="3"/>
        <end position="237"/>
    </location>
</feature>
<dbReference type="FunFam" id="3.40.50.300:FF:000042">
    <property type="entry name" value="Maltose/maltodextrin ABC transporter, ATP-binding protein"/>
    <property type="match status" value="1"/>
</dbReference>
<protein>
    <recommendedName>
        <fullName evidence="13">ABC-type D-xylose/L-arabinose transporter</fullName>
        <ecNumber evidence="13">7.5.2.13</ecNumber>
    </recommendedName>
</protein>
<evidence type="ECO:0000256" key="1">
    <source>
        <dbReference type="ARBA" id="ARBA00004202"/>
    </source>
</evidence>
<evidence type="ECO:0000256" key="8">
    <source>
        <dbReference type="ARBA" id="ARBA00050355"/>
    </source>
</evidence>
<evidence type="ECO:0000259" key="14">
    <source>
        <dbReference type="PROSITE" id="PS50893"/>
    </source>
</evidence>
<organism evidence="15 16">
    <name type="scientific">Halopelagius fulvigenes</name>
    <dbReference type="NCBI Taxonomy" id="1198324"/>
    <lineage>
        <taxon>Archaea</taxon>
        <taxon>Methanobacteriati</taxon>
        <taxon>Methanobacteriota</taxon>
        <taxon>Stenosarchaea group</taxon>
        <taxon>Halobacteria</taxon>
        <taxon>Halobacteriales</taxon>
        <taxon>Haloferacaceae</taxon>
    </lineage>
</organism>
<name>A0ABD5TXL8_9EURY</name>
<comment type="catalytic activity">
    <reaction evidence="9">
        <text>L-arabinose(out) + ATP + H2O = L-arabinose(in) + ADP + phosphate + H(+)</text>
        <dbReference type="Rhea" id="RHEA:30007"/>
        <dbReference type="ChEBI" id="CHEBI:15377"/>
        <dbReference type="ChEBI" id="CHEBI:15378"/>
        <dbReference type="ChEBI" id="CHEBI:17535"/>
        <dbReference type="ChEBI" id="CHEBI:30616"/>
        <dbReference type="ChEBI" id="CHEBI:43474"/>
        <dbReference type="ChEBI" id="CHEBI:456216"/>
        <dbReference type="EC" id="7.5.2.13"/>
    </reaction>
    <physiologicalReaction direction="left-to-right" evidence="9">
        <dbReference type="Rhea" id="RHEA:30008"/>
    </physiologicalReaction>
</comment>
<dbReference type="EMBL" id="JBHSXH010000014">
    <property type="protein sequence ID" value="MFC6825281.1"/>
    <property type="molecule type" value="Genomic_DNA"/>
</dbReference>
<evidence type="ECO:0000256" key="4">
    <source>
        <dbReference type="ARBA" id="ARBA00022741"/>
    </source>
</evidence>
<comment type="subcellular location">
    <subcellularLocation>
        <location evidence="1">Cell membrane</location>
        <topology evidence="1">Peripheral membrane protein</topology>
    </subcellularLocation>
</comment>
<reference evidence="15 16" key="1">
    <citation type="journal article" date="2019" name="Int. J. Syst. Evol. Microbiol.">
        <title>The Global Catalogue of Microorganisms (GCM) 10K type strain sequencing project: providing services to taxonomists for standard genome sequencing and annotation.</title>
        <authorList>
            <consortium name="The Broad Institute Genomics Platform"/>
            <consortium name="The Broad Institute Genome Sequencing Center for Infectious Disease"/>
            <person name="Wu L."/>
            <person name="Ma J."/>
        </authorList>
    </citation>
    <scope>NUCLEOTIDE SEQUENCE [LARGE SCALE GENOMIC DNA]</scope>
    <source>
        <strain evidence="15 16">YIM 94188</strain>
    </source>
</reference>
<dbReference type="InterPro" id="IPR003439">
    <property type="entry name" value="ABC_transporter-like_ATP-bd"/>
</dbReference>
<dbReference type="InterPro" id="IPR008995">
    <property type="entry name" value="Mo/tungstate-bd_C_term_dom"/>
</dbReference>
<comment type="function">
    <text evidence="10">Part of the ABC transporter complex XacGHIJK involved in the uptake of xylose and arabinose. Responsible for energy coupling to the transport system.</text>
</comment>
<dbReference type="SMART" id="SM00382">
    <property type="entry name" value="AAA"/>
    <property type="match status" value="1"/>
</dbReference>
<dbReference type="InterPro" id="IPR003593">
    <property type="entry name" value="AAA+_ATPase"/>
</dbReference>
<dbReference type="Gene3D" id="2.40.50.140">
    <property type="entry name" value="Nucleic acid-binding proteins"/>
    <property type="match status" value="1"/>
</dbReference>
<dbReference type="SUPFAM" id="SSF52540">
    <property type="entry name" value="P-loop containing nucleoside triphosphate hydrolases"/>
    <property type="match status" value="1"/>
</dbReference>
<comment type="subunit">
    <text evidence="12">The complex is composed of two ATP-binding proteins (XacJ and XacK), two transmembrane proteins (XacH and XacI) and a solute-binding protein (XacG).</text>
</comment>
<evidence type="ECO:0000256" key="11">
    <source>
        <dbReference type="ARBA" id="ARBA00061029"/>
    </source>
</evidence>
<dbReference type="SUPFAM" id="SSF50331">
    <property type="entry name" value="MOP-like"/>
    <property type="match status" value="1"/>
</dbReference>
<evidence type="ECO:0000256" key="10">
    <source>
        <dbReference type="ARBA" id="ARBA00053454"/>
    </source>
</evidence>
<comment type="catalytic activity">
    <reaction evidence="8">
        <text>D-xylose(out) + ATP + H2O = D-xylose(in) + ADP + phosphate + H(+)</text>
        <dbReference type="Rhea" id="RHEA:29899"/>
        <dbReference type="ChEBI" id="CHEBI:15377"/>
        <dbReference type="ChEBI" id="CHEBI:15378"/>
        <dbReference type="ChEBI" id="CHEBI:30616"/>
        <dbReference type="ChEBI" id="CHEBI:43474"/>
        <dbReference type="ChEBI" id="CHEBI:53455"/>
        <dbReference type="ChEBI" id="CHEBI:456216"/>
        <dbReference type="EC" id="7.5.2.13"/>
    </reaction>
    <physiologicalReaction direction="left-to-right" evidence="8">
        <dbReference type="Rhea" id="RHEA:29900"/>
    </physiologicalReaction>
</comment>
<evidence type="ECO:0000256" key="13">
    <source>
        <dbReference type="ARBA" id="ARBA00066315"/>
    </source>
</evidence>
<keyword evidence="3" id="KW-1003">Cell membrane</keyword>
<keyword evidence="4" id="KW-0547">Nucleotide-binding</keyword>
<dbReference type="GO" id="GO:0022857">
    <property type="term" value="F:transmembrane transporter activity"/>
    <property type="evidence" value="ECO:0007669"/>
    <property type="project" value="UniProtKB-ARBA"/>
</dbReference>
<keyword evidence="2" id="KW-0813">Transport</keyword>
<dbReference type="RefSeq" id="WP_379695357.1">
    <property type="nucleotide sequence ID" value="NZ_JBHSXH010000014.1"/>
</dbReference>
<keyword evidence="7" id="KW-0472">Membrane</keyword>
<comment type="caution">
    <text evidence="15">The sequence shown here is derived from an EMBL/GenBank/DDBJ whole genome shotgun (WGS) entry which is preliminary data.</text>
</comment>
<proteinExistence type="inferred from homology"/>
<evidence type="ECO:0000256" key="3">
    <source>
        <dbReference type="ARBA" id="ARBA00022475"/>
    </source>
</evidence>
<comment type="similarity">
    <text evidence="11">Belongs to the ABC transporter superfamily. Carbohydrate uptake transporter-1 (CUT1) (TC 3.A.1.1) family.</text>
</comment>
<dbReference type="PANTHER" id="PTHR43875:SF15">
    <property type="entry name" value="TREHALOSE IMPORT ATP-BINDING PROTEIN SUGC"/>
    <property type="match status" value="1"/>
</dbReference>
<dbReference type="Gene3D" id="2.40.50.100">
    <property type="match status" value="1"/>
</dbReference>
<dbReference type="AlphaFoldDB" id="A0ABD5TXL8"/>
<evidence type="ECO:0000256" key="7">
    <source>
        <dbReference type="ARBA" id="ARBA00023136"/>
    </source>
</evidence>
<evidence type="ECO:0000256" key="5">
    <source>
        <dbReference type="ARBA" id="ARBA00022840"/>
    </source>
</evidence>
<evidence type="ECO:0000313" key="15">
    <source>
        <dbReference type="EMBL" id="MFC6825281.1"/>
    </source>
</evidence>
<dbReference type="PROSITE" id="PS00211">
    <property type="entry name" value="ABC_TRANSPORTER_1"/>
    <property type="match status" value="1"/>
</dbReference>
<evidence type="ECO:0000256" key="9">
    <source>
        <dbReference type="ARBA" id="ARBA00051890"/>
    </source>
</evidence>
<dbReference type="Proteomes" id="UP001596408">
    <property type="component" value="Unassembled WGS sequence"/>
</dbReference>
<dbReference type="InterPro" id="IPR017871">
    <property type="entry name" value="ABC_transporter-like_CS"/>
</dbReference>
<dbReference type="Pfam" id="PF17912">
    <property type="entry name" value="OB_MalK"/>
    <property type="match status" value="1"/>
</dbReference>